<dbReference type="PANTHER" id="PTHR11707">
    <property type="entry name" value="L-ASPARAGINASE"/>
    <property type="match status" value="1"/>
</dbReference>
<dbReference type="Gene3D" id="3.40.50.1170">
    <property type="entry name" value="L-asparaginase, N-terminal domain"/>
    <property type="match status" value="1"/>
</dbReference>
<dbReference type="EC" id="3.5.1.1" evidence="2"/>
<name>A0A5C4WNQ7_9ACTN</name>
<sequence>MMMRSVLTATLAAAVVIAGTVPAEGVGRTAKPKVVVIGTGGTIAGAAESRVSFESYRPGRLPVADLVKDLQPEVGEIADVSVRDFGGKGSTDYTLADYHDLSRLVDRQLAAADAVVVATGTQTMEELAYWLDLTVRSPKPVVLTGAMRPWTAIGSDGPPNLYNAIRVAAGRRTRCFGAVVTLNGEIFAAREVTKTSTQRPDTFAAPETGRLGSIGDQGVTLLSTPARTCVKTPFDLSKISRDKLPRTEIVYTYAQAGGEPVKAFADAGVKGLVFAGTPSPGQFEQAQAAAKKGMVLVAANRNTSGAVHPDMPGVIAAQDLHPQKARLLLTLSLAAARDPRQVAELFAEYGTPQAPGDRS</sequence>
<evidence type="ECO:0000313" key="6">
    <source>
        <dbReference type="EMBL" id="KAB8195371.1"/>
    </source>
</evidence>
<dbReference type="SMART" id="SM00870">
    <property type="entry name" value="Asparaginase"/>
    <property type="match status" value="1"/>
</dbReference>
<dbReference type="PRINTS" id="PR00139">
    <property type="entry name" value="ASNGLNASE"/>
</dbReference>
<dbReference type="PIRSF" id="PIRSF001220">
    <property type="entry name" value="L-ASNase_gatD"/>
    <property type="match status" value="1"/>
</dbReference>
<gene>
    <name evidence="6" type="ORF">FH608_013565</name>
</gene>
<dbReference type="PROSITE" id="PS00144">
    <property type="entry name" value="ASN_GLN_ASE_1"/>
    <property type="match status" value="1"/>
</dbReference>
<dbReference type="PIRSF" id="PIRSF500176">
    <property type="entry name" value="L_ASNase"/>
    <property type="match status" value="1"/>
</dbReference>
<comment type="similarity">
    <text evidence="1">Belongs to the asparaginase 1 family.</text>
</comment>
<protein>
    <recommendedName>
        <fullName evidence="2">asparaginase</fullName>
        <ecNumber evidence="2">3.5.1.1</ecNumber>
    </recommendedName>
</protein>
<dbReference type="InterPro" id="IPR004550">
    <property type="entry name" value="AsnASE_II"/>
</dbReference>
<keyword evidence="3" id="KW-0378">Hydrolase</keyword>
<dbReference type="Proteomes" id="UP000312512">
    <property type="component" value="Unassembled WGS sequence"/>
</dbReference>
<dbReference type="GO" id="GO:0004067">
    <property type="term" value="F:asparaginase activity"/>
    <property type="evidence" value="ECO:0007669"/>
    <property type="project" value="UniProtKB-UniRule"/>
</dbReference>
<dbReference type="EMBL" id="VDLX02000004">
    <property type="protein sequence ID" value="KAB8195371.1"/>
    <property type="molecule type" value="Genomic_DNA"/>
</dbReference>
<dbReference type="CDD" id="cd08964">
    <property type="entry name" value="L-asparaginase_II"/>
    <property type="match status" value="1"/>
</dbReference>
<dbReference type="InterPro" id="IPR020827">
    <property type="entry name" value="Asparaginase/glutaminase_AS1"/>
</dbReference>
<dbReference type="InterPro" id="IPR027473">
    <property type="entry name" value="L-asparaginase_C"/>
</dbReference>
<dbReference type="PROSITE" id="PS51732">
    <property type="entry name" value="ASN_GLN_ASE_3"/>
    <property type="match status" value="1"/>
</dbReference>
<dbReference type="SFLD" id="SFLDS00057">
    <property type="entry name" value="Glutaminase/Asparaginase"/>
    <property type="match status" value="1"/>
</dbReference>
<dbReference type="InterPro" id="IPR036152">
    <property type="entry name" value="Asp/glu_Ase-like_sf"/>
</dbReference>
<dbReference type="SUPFAM" id="SSF53774">
    <property type="entry name" value="Glutaminase/Asparaginase"/>
    <property type="match status" value="1"/>
</dbReference>
<dbReference type="AlphaFoldDB" id="A0A5C4WNQ7"/>
<evidence type="ECO:0000256" key="3">
    <source>
        <dbReference type="ARBA" id="ARBA00022801"/>
    </source>
</evidence>
<dbReference type="Gene3D" id="3.40.50.40">
    <property type="match status" value="1"/>
</dbReference>
<organism evidence="6 7">
    <name type="scientific">Nonomuraea phyllanthi</name>
    <dbReference type="NCBI Taxonomy" id="2219224"/>
    <lineage>
        <taxon>Bacteria</taxon>
        <taxon>Bacillati</taxon>
        <taxon>Actinomycetota</taxon>
        <taxon>Actinomycetes</taxon>
        <taxon>Streptosporangiales</taxon>
        <taxon>Streptosporangiaceae</taxon>
        <taxon>Nonomuraea</taxon>
    </lineage>
</organism>
<dbReference type="InterPro" id="IPR006034">
    <property type="entry name" value="Asparaginase/glutaminase-like"/>
</dbReference>
<dbReference type="GO" id="GO:0006528">
    <property type="term" value="P:asparagine metabolic process"/>
    <property type="evidence" value="ECO:0007669"/>
    <property type="project" value="InterPro"/>
</dbReference>
<dbReference type="InterPro" id="IPR027474">
    <property type="entry name" value="L-asparaginase_N"/>
</dbReference>
<dbReference type="InterPro" id="IPR037152">
    <property type="entry name" value="L-asparaginase_N_sf"/>
</dbReference>
<accession>A0A5C4WNQ7</accession>
<dbReference type="InterPro" id="IPR040919">
    <property type="entry name" value="Asparaginase_C"/>
</dbReference>
<keyword evidence="7" id="KW-1185">Reference proteome</keyword>
<proteinExistence type="inferred from homology"/>
<comment type="caution">
    <text evidence="6">The sequence shown here is derived from an EMBL/GenBank/DDBJ whole genome shotgun (WGS) entry which is preliminary data.</text>
</comment>
<evidence type="ECO:0000259" key="4">
    <source>
        <dbReference type="Pfam" id="PF00710"/>
    </source>
</evidence>
<feature type="domain" description="L-asparaginase N-terminal" evidence="4">
    <location>
        <begin position="33"/>
        <end position="224"/>
    </location>
</feature>
<dbReference type="Pfam" id="PF00710">
    <property type="entry name" value="Asparaginase"/>
    <property type="match status" value="1"/>
</dbReference>
<reference evidence="6 7" key="1">
    <citation type="submission" date="2019-10" db="EMBL/GenBank/DDBJ databases">
        <title>Nonomuraea sp. nov., isolated from Phyllanthus amarus.</title>
        <authorList>
            <person name="Klykleung N."/>
            <person name="Tanasupawat S."/>
        </authorList>
    </citation>
    <scope>NUCLEOTIDE SEQUENCE [LARGE SCALE GENOMIC DNA]</scope>
    <source>
        <strain evidence="6 7">PA1-10</strain>
    </source>
</reference>
<dbReference type="OrthoDB" id="9788068at2"/>
<dbReference type="FunFam" id="3.40.50.1170:FF:000001">
    <property type="entry name" value="L-asparaginase 2"/>
    <property type="match status" value="1"/>
</dbReference>
<dbReference type="PANTHER" id="PTHR11707:SF28">
    <property type="entry name" value="60 KDA LYSOPHOSPHOLIPASE"/>
    <property type="match status" value="1"/>
</dbReference>
<dbReference type="RefSeq" id="WP_139630810.1">
    <property type="nucleotide sequence ID" value="NZ_VDLX02000004.1"/>
</dbReference>
<dbReference type="Pfam" id="PF17763">
    <property type="entry name" value="Asparaginase_C"/>
    <property type="match status" value="1"/>
</dbReference>
<feature type="domain" description="Asparaginase/glutaminase C-terminal" evidence="5">
    <location>
        <begin position="248"/>
        <end position="346"/>
    </location>
</feature>
<evidence type="ECO:0000259" key="5">
    <source>
        <dbReference type="Pfam" id="PF17763"/>
    </source>
</evidence>
<evidence type="ECO:0000256" key="1">
    <source>
        <dbReference type="ARBA" id="ARBA00010518"/>
    </source>
</evidence>
<evidence type="ECO:0000256" key="2">
    <source>
        <dbReference type="ARBA" id="ARBA00012920"/>
    </source>
</evidence>
<evidence type="ECO:0000313" key="7">
    <source>
        <dbReference type="Proteomes" id="UP000312512"/>
    </source>
</evidence>